<dbReference type="EMBL" id="BJXL01000002">
    <property type="protein sequence ID" value="GEM81968.1"/>
    <property type="molecule type" value="Genomic_DNA"/>
</dbReference>
<keyword evidence="1" id="KW-1133">Transmembrane helix</keyword>
<evidence type="ECO:0000256" key="1">
    <source>
        <dbReference type="SAM" id="Phobius"/>
    </source>
</evidence>
<keyword evidence="1" id="KW-0472">Membrane</keyword>
<dbReference type="PANTHER" id="PTHR31272:SF9">
    <property type="entry name" value="BLL1027 PROTEIN"/>
    <property type="match status" value="1"/>
</dbReference>
<evidence type="ECO:0000313" key="2">
    <source>
        <dbReference type="EMBL" id="GEM81968.1"/>
    </source>
</evidence>
<dbReference type="InterPro" id="IPR021315">
    <property type="entry name" value="Gap/Sap"/>
</dbReference>
<evidence type="ECO:0000313" key="3">
    <source>
        <dbReference type="Proteomes" id="UP000321197"/>
    </source>
</evidence>
<comment type="caution">
    <text evidence="2">The sequence shown here is derived from an EMBL/GenBank/DDBJ whole genome shotgun (WGS) entry which is preliminary data.</text>
</comment>
<keyword evidence="1" id="KW-0812">Transmembrane</keyword>
<accession>A0A511QX59</accession>
<sequence length="362" mass="39893">MRNLRAVAWLVLGVAVLGFAQARTCLYYFWGEGCPHCARVEGHLRALEQRYVWLDIRRFEVYHDRTNLQRLNELFERYGVPPGEQGIPAAFIGERYLVGDTPLLQHLESLVLTQQGATCPTLTAAAAQAPPALGFPFLLTLLGAALVDSINPCAIAVILLLFGGLMIFEDAEDRRRVLRTGLAFTGGLFLAYLLFGLGLFSALRLTSAALWFKTAVGVLAILIGLANLKDYFWYGGAGFVMEIPRRWRPALFGLIRRATSPPMAFVTGLAVTLFELPCTGGPYLFVLGLMAERATQLQALPYLLLYNLVFVAPLVLLTLGVYWGRIGVEATGEWRERNIRRLHGVAGVILVGLGLVVVMGWV</sequence>
<dbReference type="PANTHER" id="PTHR31272">
    <property type="entry name" value="CYTOCHROME C-TYPE BIOGENESIS PROTEIN HI_1454-RELATED"/>
    <property type="match status" value="1"/>
</dbReference>
<dbReference type="Proteomes" id="UP000321197">
    <property type="component" value="Unassembled WGS sequence"/>
</dbReference>
<proteinExistence type="predicted"/>
<organism evidence="2 3">
    <name type="scientific">Meiothermus hypogaeus NBRC 106114</name>
    <dbReference type="NCBI Taxonomy" id="1227553"/>
    <lineage>
        <taxon>Bacteria</taxon>
        <taxon>Thermotogati</taxon>
        <taxon>Deinococcota</taxon>
        <taxon>Deinococci</taxon>
        <taxon>Thermales</taxon>
        <taxon>Thermaceae</taxon>
        <taxon>Meiothermus</taxon>
    </lineage>
</organism>
<name>A0A511QX59_9DEIN</name>
<feature type="transmembrane region" description="Helical" evidence="1">
    <location>
        <begin position="344"/>
        <end position="361"/>
    </location>
</feature>
<reference evidence="2 3" key="1">
    <citation type="submission" date="2019-07" db="EMBL/GenBank/DDBJ databases">
        <title>Whole genome shotgun sequence of Meiothermus hypogaeus NBRC 106114.</title>
        <authorList>
            <person name="Hosoyama A."/>
            <person name="Uohara A."/>
            <person name="Ohji S."/>
            <person name="Ichikawa N."/>
        </authorList>
    </citation>
    <scope>NUCLEOTIDE SEQUENCE [LARGE SCALE GENOMIC DNA]</scope>
    <source>
        <strain evidence="2 3">NBRC 106114</strain>
    </source>
</reference>
<dbReference type="AlphaFoldDB" id="A0A511QX59"/>
<feature type="transmembrane region" description="Helical" evidence="1">
    <location>
        <begin position="180"/>
        <end position="203"/>
    </location>
</feature>
<dbReference type="SUPFAM" id="SSF52833">
    <property type="entry name" value="Thioredoxin-like"/>
    <property type="match status" value="1"/>
</dbReference>
<dbReference type="PROSITE" id="PS51354">
    <property type="entry name" value="GLUTAREDOXIN_2"/>
    <property type="match status" value="1"/>
</dbReference>
<dbReference type="InterPro" id="IPR051790">
    <property type="entry name" value="Cytochrome_c-biogenesis_DsbD"/>
</dbReference>
<dbReference type="RefSeq" id="WP_170148213.1">
    <property type="nucleotide sequence ID" value="NZ_BJXL01000002.1"/>
</dbReference>
<feature type="transmembrane region" description="Helical" evidence="1">
    <location>
        <begin position="264"/>
        <end position="291"/>
    </location>
</feature>
<protein>
    <submittedName>
        <fullName evidence="2">Membrane protein</fullName>
    </submittedName>
</protein>
<feature type="transmembrane region" description="Helical" evidence="1">
    <location>
        <begin position="149"/>
        <end position="168"/>
    </location>
</feature>
<feature type="transmembrane region" description="Helical" evidence="1">
    <location>
        <begin position="303"/>
        <end position="323"/>
    </location>
</feature>
<gene>
    <name evidence="2" type="ORF">MHY01S_01340</name>
</gene>
<dbReference type="InterPro" id="IPR036249">
    <property type="entry name" value="Thioredoxin-like_sf"/>
</dbReference>
<dbReference type="Pfam" id="PF11139">
    <property type="entry name" value="SfLAP"/>
    <property type="match status" value="1"/>
</dbReference>